<feature type="coiled-coil region" evidence="9">
    <location>
        <begin position="170"/>
        <end position="199"/>
    </location>
</feature>
<dbReference type="InterPro" id="IPR036890">
    <property type="entry name" value="HATPase_C_sf"/>
</dbReference>
<evidence type="ECO:0000256" key="4">
    <source>
        <dbReference type="ARBA" id="ARBA00022679"/>
    </source>
</evidence>
<dbReference type="Gene3D" id="1.20.5.1930">
    <property type="match status" value="1"/>
</dbReference>
<evidence type="ECO:0000313" key="12">
    <source>
        <dbReference type="EMBL" id="MBK0331484.1"/>
    </source>
</evidence>
<evidence type="ECO:0000256" key="1">
    <source>
        <dbReference type="ARBA" id="ARBA00000085"/>
    </source>
</evidence>
<sequence length="423" mass="43972">MESGPERAPWSPRRDVLVAALYVVVVVMLGGIGGLGIGAQGLLAQGPLWSNGTSIALLVPAALATALRHRAPAVTLVVTGTLSCAEVLGGSTIGGYVLLFEALWSPVAYGSRRLARVTSGAGAAISIAMVAVTSTWPQPGPSIVVGLLLIVVVVGTPLAWGWEVRHLHLARATAERLASAEQELAAERAERAVETERRRLAQDLHDVLSGHLSAVALHAGLAAQLPSADARERSLATTRDSAQAALRDLRSVITMLTDENAVEPEVTLSWDALAARLDAGEHAADTVGRADGADGPDGPDGRSVVHVDPAVEDPARVDPTLRAALLRIGAEAVANALAHGRAPRRLHVVADADAVDLICTNAFVPGHVRADDSPGLGLTTMRSRALAVGGSLNAGPDATDPRTWRVEVRVPIRDHSPLTTEVT</sequence>
<evidence type="ECO:0000256" key="9">
    <source>
        <dbReference type="SAM" id="Coils"/>
    </source>
</evidence>
<feature type="transmembrane region" description="Helical" evidence="10">
    <location>
        <begin position="16"/>
        <end position="36"/>
    </location>
</feature>
<keyword evidence="6 12" id="KW-0418">Kinase</keyword>
<dbReference type="Gene3D" id="3.30.565.10">
    <property type="entry name" value="Histidine kinase-like ATPase, C-terminal domain"/>
    <property type="match status" value="1"/>
</dbReference>
<protein>
    <recommendedName>
        <fullName evidence="2">histidine kinase</fullName>
        <ecNumber evidence="2">2.7.13.3</ecNumber>
    </recommendedName>
</protein>
<evidence type="ECO:0000256" key="2">
    <source>
        <dbReference type="ARBA" id="ARBA00012438"/>
    </source>
</evidence>
<dbReference type="GO" id="GO:0016301">
    <property type="term" value="F:kinase activity"/>
    <property type="evidence" value="ECO:0007669"/>
    <property type="project" value="UniProtKB-KW"/>
</dbReference>
<feature type="transmembrane region" description="Helical" evidence="10">
    <location>
        <begin position="73"/>
        <end position="102"/>
    </location>
</feature>
<dbReference type="EMBL" id="JAEDAJ010000004">
    <property type="protein sequence ID" value="MBK0331484.1"/>
    <property type="molecule type" value="Genomic_DNA"/>
</dbReference>
<keyword evidence="9" id="KW-0175">Coiled coil</keyword>
<evidence type="ECO:0000313" key="13">
    <source>
        <dbReference type="Proteomes" id="UP000612352"/>
    </source>
</evidence>
<keyword evidence="10" id="KW-0472">Membrane</keyword>
<accession>A0ABS1BA41</accession>
<dbReference type="PANTHER" id="PTHR24421:SF10">
    <property type="entry name" value="NITRATE_NITRITE SENSOR PROTEIN NARQ"/>
    <property type="match status" value="1"/>
</dbReference>
<keyword evidence="4" id="KW-0808">Transferase</keyword>
<keyword evidence="13" id="KW-1185">Reference proteome</keyword>
<comment type="caution">
    <text evidence="12">The sequence shown here is derived from an EMBL/GenBank/DDBJ whole genome shotgun (WGS) entry which is preliminary data.</text>
</comment>
<proteinExistence type="predicted"/>
<dbReference type="InterPro" id="IPR050482">
    <property type="entry name" value="Sensor_HK_TwoCompSys"/>
</dbReference>
<evidence type="ECO:0000256" key="8">
    <source>
        <dbReference type="ARBA" id="ARBA00023012"/>
    </source>
</evidence>
<keyword evidence="7" id="KW-0067">ATP-binding</keyword>
<dbReference type="Pfam" id="PF07730">
    <property type="entry name" value="HisKA_3"/>
    <property type="match status" value="1"/>
</dbReference>
<keyword evidence="8" id="KW-0902">Two-component regulatory system</keyword>
<gene>
    <name evidence="12" type="ORF">I8D64_08720</name>
</gene>
<dbReference type="RefSeq" id="WP_200502122.1">
    <property type="nucleotide sequence ID" value="NZ_JAEDAJ010000004.1"/>
</dbReference>
<dbReference type="InterPro" id="IPR011712">
    <property type="entry name" value="Sig_transdc_His_kin_sub3_dim/P"/>
</dbReference>
<evidence type="ECO:0000256" key="7">
    <source>
        <dbReference type="ARBA" id="ARBA00022840"/>
    </source>
</evidence>
<feature type="transmembrane region" description="Helical" evidence="10">
    <location>
        <begin position="142"/>
        <end position="162"/>
    </location>
</feature>
<keyword evidence="10" id="KW-0812">Transmembrane</keyword>
<evidence type="ECO:0000256" key="3">
    <source>
        <dbReference type="ARBA" id="ARBA00022553"/>
    </source>
</evidence>
<dbReference type="Proteomes" id="UP000612352">
    <property type="component" value="Unassembled WGS sequence"/>
</dbReference>
<feature type="transmembrane region" description="Helical" evidence="10">
    <location>
        <begin position="114"/>
        <end position="136"/>
    </location>
</feature>
<evidence type="ECO:0000256" key="5">
    <source>
        <dbReference type="ARBA" id="ARBA00022741"/>
    </source>
</evidence>
<dbReference type="PANTHER" id="PTHR24421">
    <property type="entry name" value="NITRATE/NITRITE SENSOR PROTEIN NARX-RELATED"/>
    <property type="match status" value="1"/>
</dbReference>
<reference evidence="12 13" key="1">
    <citation type="submission" date="2020-12" db="EMBL/GenBank/DDBJ databases">
        <title>Brachybacterium sp. MASK1Z-5, whole genome shotgun sequence.</title>
        <authorList>
            <person name="Tuo L."/>
        </authorList>
    </citation>
    <scope>NUCLEOTIDE SEQUENCE [LARGE SCALE GENOMIC DNA]</scope>
    <source>
        <strain evidence="12 13">MASK1Z-5</strain>
    </source>
</reference>
<comment type="catalytic activity">
    <reaction evidence="1">
        <text>ATP + protein L-histidine = ADP + protein N-phospho-L-histidine.</text>
        <dbReference type="EC" id="2.7.13.3"/>
    </reaction>
</comment>
<evidence type="ECO:0000256" key="6">
    <source>
        <dbReference type="ARBA" id="ARBA00022777"/>
    </source>
</evidence>
<name>A0ABS1BA41_9MICO</name>
<evidence type="ECO:0000256" key="10">
    <source>
        <dbReference type="SAM" id="Phobius"/>
    </source>
</evidence>
<feature type="domain" description="Signal transduction histidine kinase subgroup 3 dimerisation and phosphoacceptor" evidence="11">
    <location>
        <begin position="196"/>
        <end position="257"/>
    </location>
</feature>
<keyword evidence="5" id="KW-0547">Nucleotide-binding</keyword>
<keyword evidence="10" id="KW-1133">Transmembrane helix</keyword>
<keyword evidence="3" id="KW-0597">Phosphoprotein</keyword>
<dbReference type="EC" id="2.7.13.3" evidence="2"/>
<evidence type="ECO:0000259" key="11">
    <source>
        <dbReference type="Pfam" id="PF07730"/>
    </source>
</evidence>
<feature type="transmembrane region" description="Helical" evidence="10">
    <location>
        <begin position="48"/>
        <end position="67"/>
    </location>
</feature>
<organism evidence="12 13">
    <name type="scientific">Brachybacterium halotolerans</name>
    <dbReference type="NCBI Taxonomy" id="2795215"/>
    <lineage>
        <taxon>Bacteria</taxon>
        <taxon>Bacillati</taxon>
        <taxon>Actinomycetota</taxon>
        <taxon>Actinomycetes</taxon>
        <taxon>Micrococcales</taxon>
        <taxon>Dermabacteraceae</taxon>
        <taxon>Brachybacterium</taxon>
    </lineage>
</organism>